<feature type="signal peptide" evidence="1">
    <location>
        <begin position="1"/>
        <end position="20"/>
    </location>
</feature>
<keyword evidence="3" id="KW-1185">Reference proteome</keyword>
<dbReference type="Gene3D" id="3.40.190.10">
    <property type="entry name" value="Periplasmic binding protein-like II"/>
    <property type="match status" value="2"/>
</dbReference>
<organism evidence="2 3">
    <name type="scientific">Deinococcus sedimenti</name>
    <dbReference type="NCBI Taxonomy" id="1867090"/>
    <lineage>
        <taxon>Bacteria</taxon>
        <taxon>Thermotogati</taxon>
        <taxon>Deinococcota</taxon>
        <taxon>Deinococci</taxon>
        <taxon>Deinococcales</taxon>
        <taxon>Deinococcaceae</taxon>
        <taxon>Deinococcus</taxon>
    </lineage>
</organism>
<dbReference type="PANTHER" id="PTHR42941">
    <property type="entry name" value="SLL1037 PROTEIN"/>
    <property type="match status" value="1"/>
</dbReference>
<sequence>MTVLNRASVLTALLGTSALAAPSTLIVATSPQGSTAADMFRDLGRVCTNASFLRQRQTSGSVENLDLLLNNQVSLAFVQLDVLKAREQIDQDARVQNLRQLLPLNFDEIHLIARPAVVKKNLLGKETVSGVRTFTELGGKRLGAWGGSVITAKVLAARGGVAPVIQEFRGREDAMNALAAGRIAAVLAVVGQPADWVKTLNPAQFTLIPVDLSAAKVNGFYRAATLRYPALGSNVPTFAVQRVLVTRDFKTPEKREALLAYQKCALSKLLTLQETEGYHPKWNDVTFKESGWPWFR</sequence>
<feature type="chain" id="PRO_5047284283" evidence="1">
    <location>
        <begin position="21"/>
        <end position="296"/>
    </location>
</feature>
<dbReference type="EMBL" id="BMQN01000001">
    <property type="protein sequence ID" value="GGR82625.1"/>
    <property type="molecule type" value="Genomic_DNA"/>
</dbReference>
<keyword evidence="1" id="KW-0732">Signal</keyword>
<dbReference type="SUPFAM" id="SSF53850">
    <property type="entry name" value="Periplasmic binding protein-like II"/>
    <property type="match status" value="1"/>
</dbReference>
<dbReference type="Proteomes" id="UP000644548">
    <property type="component" value="Unassembled WGS sequence"/>
</dbReference>
<evidence type="ECO:0000313" key="3">
    <source>
        <dbReference type="Proteomes" id="UP000644548"/>
    </source>
</evidence>
<name>A0ABQ2S2S9_9DEIO</name>
<evidence type="ECO:0000313" key="2">
    <source>
        <dbReference type="EMBL" id="GGR82625.1"/>
    </source>
</evidence>
<dbReference type="Pfam" id="PF16868">
    <property type="entry name" value="NMT1_3"/>
    <property type="match status" value="1"/>
</dbReference>
<comment type="caution">
    <text evidence="2">The sequence shown here is derived from an EMBL/GenBank/DDBJ whole genome shotgun (WGS) entry which is preliminary data.</text>
</comment>
<evidence type="ECO:0000256" key="1">
    <source>
        <dbReference type="SAM" id="SignalP"/>
    </source>
</evidence>
<dbReference type="PANTHER" id="PTHR42941:SF1">
    <property type="entry name" value="SLL1037 PROTEIN"/>
    <property type="match status" value="1"/>
</dbReference>
<accession>A0ABQ2S2S9</accession>
<dbReference type="InterPro" id="IPR011852">
    <property type="entry name" value="TRAP_TAXI"/>
</dbReference>
<reference evidence="3" key="1">
    <citation type="journal article" date="2019" name="Int. J. Syst. Evol. Microbiol.">
        <title>The Global Catalogue of Microorganisms (GCM) 10K type strain sequencing project: providing services to taxonomists for standard genome sequencing and annotation.</title>
        <authorList>
            <consortium name="The Broad Institute Genomics Platform"/>
            <consortium name="The Broad Institute Genome Sequencing Center for Infectious Disease"/>
            <person name="Wu L."/>
            <person name="Ma J."/>
        </authorList>
    </citation>
    <scope>NUCLEOTIDE SEQUENCE [LARGE SCALE GENOMIC DNA]</scope>
    <source>
        <strain evidence="3">JCM 31405</strain>
    </source>
</reference>
<protein>
    <submittedName>
        <fullName evidence="2">C4-dicarboxylate ABC transporter substrate-binding protein</fullName>
    </submittedName>
</protein>
<dbReference type="RefSeq" id="WP_189071736.1">
    <property type="nucleotide sequence ID" value="NZ_BMQN01000001.1"/>
</dbReference>
<proteinExistence type="predicted"/>
<gene>
    <name evidence="2" type="ORF">GCM10008960_07060</name>
</gene>